<reference evidence="1 2" key="1">
    <citation type="submission" date="2018-12" db="EMBL/GenBank/DDBJ databases">
        <title>Corynebacterium sanguinis sp. nov., a clinically-associated and environmental corynebacterium.</title>
        <authorList>
            <person name="Gonzales-Siles L."/>
            <person name="Jaen-Luchoro D."/>
            <person name="Cardew S."/>
            <person name="Inganas E."/>
            <person name="Ohlen M."/>
            <person name="Jensie-Markopolous S."/>
            <person name="Pinyeiro-Iglesias B."/>
            <person name="Molin K."/>
            <person name="Skovbjerg S."/>
            <person name="Svensson-Stadler L."/>
            <person name="Funke G."/>
            <person name="Moore E.R.B."/>
        </authorList>
    </citation>
    <scope>NUCLEOTIDE SEQUENCE [LARGE SCALE GENOMIC DNA]</scope>
    <source>
        <strain evidence="1 2">58734</strain>
    </source>
</reference>
<comment type="caution">
    <text evidence="1">The sequence shown here is derived from an EMBL/GenBank/DDBJ whole genome shotgun (WGS) entry which is preliminary data.</text>
</comment>
<dbReference type="OrthoDB" id="4426339at2"/>
<dbReference type="Proteomes" id="UP000336646">
    <property type="component" value="Unassembled WGS sequence"/>
</dbReference>
<gene>
    <name evidence="1" type="ORF">EKI59_00975</name>
</gene>
<name>A0A6C1U0B4_9CORY</name>
<organism evidence="1 2">
    <name type="scientific">Corynebacterium sanguinis</name>
    <dbReference type="NCBI Taxonomy" id="2594913"/>
    <lineage>
        <taxon>Bacteria</taxon>
        <taxon>Bacillati</taxon>
        <taxon>Actinomycetota</taxon>
        <taxon>Actinomycetes</taxon>
        <taxon>Mycobacteriales</taxon>
        <taxon>Corynebacteriaceae</taxon>
        <taxon>Corynebacterium</taxon>
    </lineage>
</organism>
<dbReference type="Gene3D" id="3.40.50.720">
    <property type="entry name" value="NAD(P)-binding Rossmann-like Domain"/>
    <property type="match status" value="1"/>
</dbReference>
<dbReference type="EMBL" id="RXIR01000001">
    <property type="protein sequence ID" value="TVS30450.1"/>
    <property type="molecule type" value="Genomic_DNA"/>
</dbReference>
<protein>
    <recommendedName>
        <fullName evidence="3">TOMM leader peptide-binding protein</fullName>
    </recommendedName>
</protein>
<proteinExistence type="predicted"/>
<evidence type="ECO:0000313" key="2">
    <source>
        <dbReference type="Proteomes" id="UP000336646"/>
    </source>
</evidence>
<sequence length="315" mass="32997">MRRACTVRLRRGERITRTCSVDHMKSDSICAAIVLVQLTATTPIRLAPGVRVLVRGRGVLQFGLDATRCGVIDTSLAEHLQPVLERLSAPAPLGEVLDTLAQAGMVPAAARNLIDELVAYRVIVAEHPLAVLLIGSSPLADALSTLLRASGITVRSPLASEPLSRALASADPSTPAAFVDQLPHARDIARLVRHRSGASLPVSTVDARVFIGPLGVGRAGPCLYCAHLYHAQRDAQWEHLVDTLAAAPAQPDAVTTAAGAVAAATVLRRLAGVPDPPGVSAKAPARGEMLIADPFGPVPLVRSAHGPHPRCPVCY</sequence>
<evidence type="ECO:0008006" key="3">
    <source>
        <dbReference type="Google" id="ProtNLM"/>
    </source>
</evidence>
<dbReference type="AlphaFoldDB" id="A0A6C1U0B4"/>
<accession>A0A6C1U0B4</accession>
<evidence type="ECO:0000313" key="1">
    <source>
        <dbReference type="EMBL" id="TVS30450.1"/>
    </source>
</evidence>